<dbReference type="EMBL" id="JAVGVR010000001">
    <property type="protein sequence ID" value="MDQ6596541.1"/>
    <property type="molecule type" value="Genomic_DNA"/>
</dbReference>
<keyword evidence="5" id="KW-1185">Reference proteome</keyword>
<reference evidence="3 4" key="1">
    <citation type="submission" date="2019-03" db="EMBL/GenBank/DDBJ databases">
        <title>Bacillus niacini sp. nov. a Nicotinate-Metabolizing Mesophile Isolated from Soil.</title>
        <authorList>
            <person name="Zhang G."/>
        </authorList>
    </citation>
    <scope>NUCLEOTIDE SEQUENCE [LARGE SCALE GENOMIC DNA]</scope>
    <source>
        <strain evidence="3 4">WN066</strain>
    </source>
</reference>
<dbReference type="InterPro" id="IPR018728">
    <property type="entry name" value="DUF2268"/>
</dbReference>
<dbReference type="Pfam" id="PF10026">
    <property type="entry name" value="DUF2268"/>
    <property type="match status" value="1"/>
</dbReference>
<evidence type="ECO:0000313" key="5">
    <source>
        <dbReference type="Proteomes" id="UP001178888"/>
    </source>
</evidence>
<protein>
    <submittedName>
        <fullName evidence="2">DUF2268 domain-containing protein</fullName>
    </submittedName>
</protein>
<organism evidence="3 4">
    <name type="scientific">Bacillus salipaludis</name>
    <dbReference type="NCBI Taxonomy" id="2547811"/>
    <lineage>
        <taxon>Bacteria</taxon>
        <taxon>Bacillati</taxon>
        <taxon>Bacillota</taxon>
        <taxon>Bacilli</taxon>
        <taxon>Bacillales</taxon>
        <taxon>Bacillaceae</taxon>
        <taxon>Bacillus</taxon>
    </lineage>
</organism>
<sequence length="256" mass="30396">MGIVRTNQWLEEEFDRPTKICEKLLPYFKGYTANEIYHQLISFGMYKPSRSSKYIFDMMIKENMWDEVEKLLQHYQKKWSGPDIPIFLFPIAQSGGFFFRVEKNKSGVSYPDKMFLFLSPLDDSKELEALFVHEYHHVCRLSKLNKKMNQYTLLDSIIIEGLAEYAVLKNCGRNYTASWCHMYTEQEIKGFWKKYLNDQLDRKKNERTHDQLLYGGGRIPKLLGYAAGYQIVKEYYESHHYSTKQSFTIPSSKFIE</sequence>
<evidence type="ECO:0000313" key="3">
    <source>
        <dbReference type="EMBL" id="TDK58539.1"/>
    </source>
</evidence>
<reference evidence="2" key="2">
    <citation type="submission" date="2023-08" db="EMBL/GenBank/DDBJ databases">
        <title>Nitrogen cycling bacteria in agricultural field soils.</title>
        <authorList>
            <person name="Jang J."/>
        </authorList>
    </citation>
    <scope>NUCLEOTIDE SEQUENCE</scope>
    <source>
        <strain evidence="2">PS3-36</strain>
    </source>
</reference>
<proteinExistence type="predicted"/>
<dbReference type="Proteomes" id="UP000295132">
    <property type="component" value="Unassembled WGS sequence"/>
</dbReference>
<comment type="caution">
    <text evidence="3">The sequence shown here is derived from an EMBL/GenBank/DDBJ whole genome shotgun (WGS) entry which is preliminary data.</text>
</comment>
<accession>A0A4R5VL24</accession>
<dbReference type="AlphaFoldDB" id="A0A4R5VL24"/>
<evidence type="ECO:0000313" key="2">
    <source>
        <dbReference type="EMBL" id="MDQ6596541.1"/>
    </source>
</evidence>
<evidence type="ECO:0000259" key="1">
    <source>
        <dbReference type="Pfam" id="PF10026"/>
    </source>
</evidence>
<dbReference type="Proteomes" id="UP001178888">
    <property type="component" value="Unassembled WGS sequence"/>
</dbReference>
<dbReference type="EMBL" id="SMYO01000013">
    <property type="protein sequence ID" value="TDK58539.1"/>
    <property type="molecule type" value="Genomic_DNA"/>
</dbReference>
<evidence type="ECO:0000313" key="4">
    <source>
        <dbReference type="Proteomes" id="UP000295132"/>
    </source>
</evidence>
<name>A0A4R5VL24_9BACI</name>
<dbReference type="RefSeq" id="WP_133338392.1">
    <property type="nucleotide sequence ID" value="NZ_JAVGVR010000001.1"/>
</dbReference>
<feature type="domain" description="DUF2268" evidence="1">
    <location>
        <begin position="64"/>
        <end position="256"/>
    </location>
</feature>
<gene>
    <name evidence="3" type="ORF">E2K98_23150</name>
    <name evidence="2" type="ORF">RCG21_09155</name>
</gene>